<dbReference type="RefSeq" id="WP_156562707.1">
    <property type="nucleotide sequence ID" value="NZ_CACRTV010000076.1"/>
</dbReference>
<name>A0A6N3G9A4_9CLOT</name>
<sequence length="540" mass="60610">MKSRERFQEIIKVFVSYGFGYLIDSKFNSSKRSPSNLRMAFEELGPTFIKIGQILSTRPDLLPEEYINELIKLQDSAPKESYENIRSVFEESLNKNLEECFIYFSKEPTASASIAQVHEAILNDGRAVIVKIQRPDIYNIMKTDIDILKKIIKLSKGRIDINIVDPLAVIEELESTTEKELDFIDESKSIVKFKKNNENTVPVYAPDVIFGLCSEKVLTLEYINGFKINNMQMIKKEGYSNKEIAKKLALSYCKQIFDDGFFHGDPHPGNLLICNGKICFIDFGITGELDESLKEWLNKAMLAVATGDKSKIVDFILAIGIKRGKVNKGNLYEDVSYLFTTYLNTSLKNIKVAVLLEEMFSIVENNNIQFPKELAILFRGLIILEGVIAEVDPQLDIISVITSFVKGKNKLFLLKDINEEELVLSAYSFLRDASRVPTKTIEALSSISDGRAKVNFTIADLEKSVDHISNMVNRLVGALLISSLIIASSLIISNNVGPIYKGISLIGIAGYIISAIFAIFLLIAVVRDGGFRSKKKKRKS</sequence>
<evidence type="ECO:0000256" key="1">
    <source>
        <dbReference type="ARBA" id="ARBA00009670"/>
    </source>
</evidence>
<dbReference type="CDD" id="cd05121">
    <property type="entry name" value="ABC1_ADCK3-like"/>
    <property type="match status" value="1"/>
</dbReference>
<evidence type="ECO:0000313" key="4">
    <source>
        <dbReference type="EMBL" id="VYU61307.1"/>
    </source>
</evidence>
<dbReference type="PANTHER" id="PTHR10566:SF113">
    <property type="entry name" value="PROTEIN ACTIVITY OF BC1 COMPLEX KINASE 7, CHLOROPLASTIC"/>
    <property type="match status" value="1"/>
</dbReference>
<evidence type="ECO:0000256" key="2">
    <source>
        <dbReference type="SAM" id="Phobius"/>
    </source>
</evidence>
<accession>A0A6N3G9A4</accession>
<keyword evidence="2" id="KW-0812">Transmembrane</keyword>
<gene>
    <name evidence="4" type="primary">ubiB</name>
    <name evidence="4" type="ORF">CPLFYP93_02971</name>
</gene>
<dbReference type="AlphaFoldDB" id="A0A6N3G9A4"/>
<keyword evidence="4" id="KW-0808">Transferase</keyword>
<dbReference type="SUPFAM" id="SSF56112">
    <property type="entry name" value="Protein kinase-like (PK-like)"/>
    <property type="match status" value="1"/>
</dbReference>
<keyword evidence="2" id="KW-0472">Membrane</keyword>
<dbReference type="Pfam" id="PF03109">
    <property type="entry name" value="ABC1"/>
    <property type="match status" value="1"/>
</dbReference>
<feature type="transmembrane region" description="Helical" evidence="2">
    <location>
        <begin position="472"/>
        <end position="492"/>
    </location>
</feature>
<feature type="domain" description="ABC1 atypical kinase-like" evidence="3">
    <location>
        <begin position="72"/>
        <end position="313"/>
    </location>
</feature>
<proteinExistence type="inferred from homology"/>
<protein>
    <recommendedName>
        <fullName evidence="3">ABC1 atypical kinase-like domain-containing protein</fullName>
    </recommendedName>
</protein>
<dbReference type="InterPro" id="IPR004147">
    <property type="entry name" value="ABC1_dom"/>
</dbReference>
<dbReference type="GO" id="GO:0016740">
    <property type="term" value="F:transferase activity"/>
    <property type="evidence" value="ECO:0007669"/>
    <property type="project" value="UniProtKB-KW"/>
</dbReference>
<comment type="similarity">
    <text evidence="1">Belongs to the protein kinase superfamily. ADCK protein kinase family.</text>
</comment>
<dbReference type="PANTHER" id="PTHR10566">
    <property type="entry name" value="CHAPERONE-ACTIVITY OF BC1 COMPLEX CABC1 -RELATED"/>
    <property type="match status" value="1"/>
</dbReference>
<keyword evidence="2" id="KW-1133">Transmembrane helix</keyword>
<dbReference type="InterPro" id="IPR050154">
    <property type="entry name" value="UbiB_kinase"/>
</dbReference>
<dbReference type="InterPro" id="IPR011009">
    <property type="entry name" value="Kinase-like_dom_sf"/>
</dbReference>
<reference evidence="4" key="1">
    <citation type="submission" date="2019-11" db="EMBL/GenBank/DDBJ databases">
        <authorList>
            <person name="Feng L."/>
        </authorList>
    </citation>
    <scope>NUCLEOTIDE SEQUENCE</scope>
    <source>
        <strain evidence="4">CParaputrificumLFYP93</strain>
    </source>
</reference>
<organism evidence="4">
    <name type="scientific">Clostridium paraputrificum</name>
    <dbReference type="NCBI Taxonomy" id="29363"/>
    <lineage>
        <taxon>Bacteria</taxon>
        <taxon>Bacillati</taxon>
        <taxon>Bacillota</taxon>
        <taxon>Clostridia</taxon>
        <taxon>Eubacteriales</taxon>
        <taxon>Clostridiaceae</taxon>
        <taxon>Clostridium</taxon>
    </lineage>
</organism>
<evidence type="ECO:0000259" key="3">
    <source>
        <dbReference type="Pfam" id="PF03109"/>
    </source>
</evidence>
<feature type="transmembrane region" description="Helical" evidence="2">
    <location>
        <begin position="504"/>
        <end position="526"/>
    </location>
</feature>
<dbReference type="EMBL" id="CACRTV010000076">
    <property type="protein sequence ID" value="VYU61307.1"/>
    <property type="molecule type" value="Genomic_DNA"/>
</dbReference>